<evidence type="ECO:0000256" key="2">
    <source>
        <dbReference type="ARBA" id="ARBA00010142"/>
    </source>
</evidence>
<dbReference type="InterPro" id="IPR005225">
    <property type="entry name" value="Small_GTP-bd"/>
</dbReference>
<dbReference type="CDD" id="cd01868">
    <property type="entry name" value="Rab11_like"/>
    <property type="match status" value="1"/>
</dbReference>
<name>B0EFA2_ENTDS</name>
<comment type="subcellular location">
    <subcellularLocation>
        <location evidence="8">Endomembrane system</location>
        <topology evidence="8">Lipid-anchor</topology>
    </subcellularLocation>
</comment>
<dbReference type="FunFam" id="3.40.50.300:FF:000067">
    <property type="entry name" value="ras-related protein RABA1f"/>
    <property type="match status" value="1"/>
</dbReference>
<keyword evidence="10" id="KW-0378">Hydrolase</keyword>
<dbReference type="NCBIfam" id="TIGR00231">
    <property type="entry name" value="small_GTP"/>
    <property type="match status" value="1"/>
</dbReference>
<dbReference type="AlphaFoldDB" id="B0EFA2"/>
<evidence type="ECO:0000256" key="8">
    <source>
        <dbReference type="ARBA" id="ARBA00037868"/>
    </source>
</evidence>
<keyword evidence="6" id="KW-0449">Lipoprotein</keyword>
<dbReference type="EC" id="3.1.4.12" evidence="10"/>
<feature type="region of interest" description="Disordered" evidence="9">
    <location>
        <begin position="189"/>
        <end position="213"/>
    </location>
</feature>
<dbReference type="SMART" id="SM00175">
    <property type="entry name" value="RAB"/>
    <property type="match status" value="1"/>
</dbReference>
<dbReference type="InterPro" id="IPR001806">
    <property type="entry name" value="Small_GTPase"/>
</dbReference>
<evidence type="ECO:0000256" key="4">
    <source>
        <dbReference type="ARBA" id="ARBA00023134"/>
    </source>
</evidence>
<dbReference type="PROSITE" id="PS51421">
    <property type="entry name" value="RAS"/>
    <property type="match status" value="1"/>
</dbReference>
<dbReference type="PANTHER" id="PTHR47979">
    <property type="entry name" value="DRAB11-RELATED"/>
    <property type="match status" value="1"/>
</dbReference>
<dbReference type="Proteomes" id="UP000008076">
    <property type="component" value="Unassembled WGS sequence"/>
</dbReference>
<dbReference type="PROSITE" id="PS51419">
    <property type="entry name" value="RAB"/>
    <property type="match status" value="1"/>
</dbReference>
<proteinExistence type="inferred from homology"/>
<dbReference type="Gene3D" id="3.40.50.300">
    <property type="entry name" value="P-loop containing nucleotide triphosphate hydrolases"/>
    <property type="match status" value="1"/>
</dbReference>
<dbReference type="GO" id="GO:0005525">
    <property type="term" value="F:GTP binding"/>
    <property type="evidence" value="ECO:0007669"/>
    <property type="project" value="UniProtKB-KW"/>
</dbReference>
<dbReference type="eggNOG" id="KOG0087">
    <property type="taxonomic scope" value="Eukaryota"/>
</dbReference>
<feature type="compositionally biased region" description="Basic and acidic residues" evidence="9">
    <location>
        <begin position="190"/>
        <end position="205"/>
    </location>
</feature>
<gene>
    <name evidence="10" type="ORF">EDI_252970</name>
</gene>
<keyword evidence="11" id="KW-1185">Reference proteome</keyword>
<evidence type="ECO:0000256" key="6">
    <source>
        <dbReference type="ARBA" id="ARBA00023288"/>
    </source>
</evidence>
<evidence type="ECO:0000256" key="7">
    <source>
        <dbReference type="ARBA" id="ARBA00023289"/>
    </source>
</evidence>
<keyword evidence="5" id="KW-0472">Membrane</keyword>
<keyword evidence="7" id="KW-0636">Prenylation</keyword>
<dbReference type="RefSeq" id="XP_001736944.1">
    <property type="nucleotide sequence ID" value="XM_001736892.1"/>
</dbReference>
<dbReference type="GeneID" id="5881959"/>
<dbReference type="SMART" id="SM00174">
    <property type="entry name" value="RHO"/>
    <property type="match status" value="1"/>
</dbReference>
<dbReference type="EMBL" id="DS549025">
    <property type="protein sequence ID" value="EDR26832.1"/>
    <property type="molecule type" value="Genomic_DNA"/>
</dbReference>
<comment type="similarity">
    <text evidence="2">Belongs to the small GTPase superfamily. Rho family.</text>
</comment>
<accession>B0EFA2</accession>
<sequence>MSVDDYDYLYKVVMIGDSGVGKSNLLLRFTRDEFDPEKKSTIGVEFSSKQIRYNDETVRTQIWDTAGQERYRAITNAYYRGALGAILVYDVTKKSSFESLDRWLSELRDNADKKVVEMIVGNKCDLEQMREVTIKEGEDMAKKIGAFFFETSALDGKNVETAFMAIIQKICDEQTRLRASETKPVIKPISDSKVDIDKTPEEQQTPKKNGCAC</sequence>
<dbReference type="SMART" id="SM00173">
    <property type="entry name" value="RAS"/>
    <property type="match status" value="1"/>
</dbReference>
<evidence type="ECO:0000256" key="1">
    <source>
        <dbReference type="ARBA" id="ARBA00006270"/>
    </source>
</evidence>
<dbReference type="OMA" id="KRACCIN"/>
<reference evidence="11" key="1">
    <citation type="submission" date="2007-12" db="EMBL/GenBank/DDBJ databases">
        <title>Annotation of Entamoeba dispar SAW760.</title>
        <authorList>
            <person name="Lorenzi H."/>
            <person name="Inman J."/>
            <person name="Schobel S."/>
            <person name="Amedeo P."/>
            <person name="Caler E."/>
        </authorList>
    </citation>
    <scope>NUCLEOTIDE SEQUENCE [LARGE SCALE GENOMIC DNA]</scope>
    <source>
        <strain evidence="11">ATCC PRA-260 / SAW760</strain>
    </source>
</reference>
<dbReference type="GO" id="GO:0012505">
    <property type="term" value="C:endomembrane system"/>
    <property type="evidence" value="ECO:0007669"/>
    <property type="project" value="UniProtKB-SubCell"/>
</dbReference>
<evidence type="ECO:0000256" key="5">
    <source>
        <dbReference type="ARBA" id="ARBA00023136"/>
    </source>
</evidence>
<dbReference type="SMART" id="SM00176">
    <property type="entry name" value="RAN"/>
    <property type="match status" value="1"/>
</dbReference>
<dbReference type="GO" id="GO:0003924">
    <property type="term" value="F:GTPase activity"/>
    <property type="evidence" value="ECO:0007669"/>
    <property type="project" value="InterPro"/>
</dbReference>
<evidence type="ECO:0000256" key="3">
    <source>
        <dbReference type="ARBA" id="ARBA00022741"/>
    </source>
</evidence>
<dbReference type="InterPro" id="IPR027417">
    <property type="entry name" value="P-loop_NTPase"/>
</dbReference>
<keyword evidence="4" id="KW-0342">GTP-binding</keyword>
<dbReference type="InterPro" id="IPR050209">
    <property type="entry name" value="Rab_GTPases_membrane_traffic"/>
</dbReference>
<evidence type="ECO:0000313" key="10">
    <source>
        <dbReference type="EMBL" id="EDR26832.1"/>
    </source>
</evidence>
<dbReference type="KEGG" id="edi:EDI_252970"/>
<dbReference type="GO" id="GO:0004767">
    <property type="term" value="F:sphingomyelin phosphodiesterase activity"/>
    <property type="evidence" value="ECO:0007669"/>
    <property type="project" value="UniProtKB-EC"/>
</dbReference>
<dbReference type="PROSITE" id="PS51420">
    <property type="entry name" value="RHO"/>
    <property type="match status" value="1"/>
</dbReference>
<dbReference type="OrthoDB" id="9989112at2759"/>
<organism evidence="11">
    <name type="scientific">Entamoeba dispar (strain ATCC PRA-260 / SAW760)</name>
    <dbReference type="NCBI Taxonomy" id="370354"/>
    <lineage>
        <taxon>Eukaryota</taxon>
        <taxon>Amoebozoa</taxon>
        <taxon>Evosea</taxon>
        <taxon>Archamoebae</taxon>
        <taxon>Mastigamoebida</taxon>
        <taxon>Entamoebidae</taxon>
        <taxon>Entamoeba</taxon>
    </lineage>
</organism>
<dbReference type="Pfam" id="PF00071">
    <property type="entry name" value="Ras"/>
    <property type="match status" value="1"/>
</dbReference>
<protein>
    <submittedName>
        <fullName evidence="10">Rab11, putative</fullName>
        <ecNumber evidence="10">3.1.4.12</ecNumber>
    </submittedName>
</protein>
<comment type="similarity">
    <text evidence="1">Belongs to the small GTPase superfamily. Rab family.</text>
</comment>
<evidence type="ECO:0000256" key="9">
    <source>
        <dbReference type="SAM" id="MobiDB-lite"/>
    </source>
</evidence>
<dbReference type="VEuPathDB" id="AmoebaDB:EDI_252970"/>
<evidence type="ECO:0000313" key="11">
    <source>
        <dbReference type="Proteomes" id="UP000008076"/>
    </source>
</evidence>
<dbReference type="PRINTS" id="PR00449">
    <property type="entry name" value="RASTRNSFRMNG"/>
</dbReference>
<dbReference type="SUPFAM" id="SSF52540">
    <property type="entry name" value="P-loop containing nucleoside triphosphate hydrolases"/>
    <property type="match status" value="1"/>
</dbReference>
<keyword evidence="3" id="KW-0547">Nucleotide-binding</keyword>